<evidence type="ECO:0000313" key="5">
    <source>
        <dbReference type="Proteomes" id="UP000636110"/>
    </source>
</evidence>
<comment type="caution">
    <text evidence="4">The sequence shown here is derived from an EMBL/GenBank/DDBJ whole genome shotgun (WGS) entry which is preliminary data.</text>
</comment>
<sequence length="298" mass="33840">MKSTNVYQKCTKASILRQLPLPHMNDNMKHEKMKPEMMRGLLTIKSNTFLSPHYISVVLEGEDLKNFRDADIGDNNKLLIPAKGSKTVIIPEKKAYDSTRADEKAAIMRTYTLRKLDLKKQEMTIEFVAHGDEGPASSWAILAEIGDQLGVVMKKKDKKIFQPADWYFFTGDHTALPVISVLLEAMQEDACGEVMIEVYGPEDVIELNSPAGVNVIWLFNQTPGLNSSLPERFRRVKIPSQGTRFLFAAAESQAIIEIQGVLRENKELKRNEWKAYSYWKLGQSESQSSEERRTVSQQ</sequence>
<comment type="similarity">
    <text evidence="1">Belongs to the SIP oxidoreductase family.</text>
</comment>
<dbReference type="PANTHER" id="PTHR30157:SF0">
    <property type="entry name" value="NADPH-DEPENDENT FERRIC-CHELATE REDUCTASE"/>
    <property type="match status" value="1"/>
</dbReference>
<evidence type="ECO:0000256" key="1">
    <source>
        <dbReference type="ARBA" id="ARBA00035644"/>
    </source>
</evidence>
<organism evidence="4 5">
    <name type="scientific">Pedobacter gandavensis</name>
    <dbReference type="NCBI Taxonomy" id="2679963"/>
    <lineage>
        <taxon>Bacteria</taxon>
        <taxon>Pseudomonadati</taxon>
        <taxon>Bacteroidota</taxon>
        <taxon>Sphingobacteriia</taxon>
        <taxon>Sphingobacteriales</taxon>
        <taxon>Sphingobacteriaceae</taxon>
        <taxon>Pedobacter</taxon>
    </lineage>
</organism>
<accession>A0ABR6ESD4</accession>
<dbReference type="Gene3D" id="2.40.30.10">
    <property type="entry name" value="Translation factors"/>
    <property type="match status" value="1"/>
</dbReference>
<dbReference type="Gene3D" id="3.40.50.80">
    <property type="entry name" value="Nucleotide-binding domain of ferredoxin-NADP reductase (FNR) module"/>
    <property type="match status" value="1"/>
</dbReference>
<protein>
    <submittedName>
        <fullName evidence="4">Siderophore-interacting protein</fullName>
    </submittedName>
</protein>
<dbReference type="EMBL" id="WNXC01000001">
    <property type="protein sequence ID" value="MBB2148175.1"/>
    <property type="molecule type" value="Genomic_DNA"/>
</dbReference>
<name>A0ABR6ESD4_9SPHI</name>
<reference evidence="4 5" key="1">
    <citation type="submission" date="2019-11" db="EMBL/GenBank/DDBJ databases">
        <title>Description of Pedobacter sp. LMG 31462T.</title>
        <authorList>
            <person name="Carlier A."/>
            <person name="Qi S."/>
            <person name="Vandamme P."/>
        </authorList>
    </citation>
    <scope>NUCLEOTIDE SEQUENCE [LARGE SCALE GENOMIC DNA]</scope>
    <source>
        <strain evidence="4 5">LMG 31462</strain>
    </source>
</reference>
<dbReference type="SUPFAM" id="SSF63380">
    <property type="entry name" value="Riboflavin synthase domain-like"/>
    <property type="match status" value="1"/>
</dbReference>
<dbReference type="InterPro" id="IPR017938">
    <property type="entry name" value="Riboflavin_synthase-like_b-brl"/>
</dbReference>
<proteinExistence type="inferred from homology"/>
<dbReference type="InterPro" id="IPR007037">
    <property type="entry name" value="SIP_rossman_dom"/>
</dbReference>
<evidence type="ECO:0000259" key="3">
    <source>
        <dbReference type="Pfam" id="PF08021"/>
    </source>
</evidence>
<dbReference type="InterPro" id="IPR013113">
    <property type="entry name" value="SIP_FAD-bd"/>
</dbReference>
<dbReference type="InterPro" id="IPR039374">
    <property type="entry name" value="SIP_fam"/>
</dbReference>
<dbReference type="InterPro" id="IPR039261">
    <property type="entry name" value="FNR_nucleotide-bd"/>
</dbReference>
<dbReference type="Pfam" id="PF08021">
    <property type="entry name" value="FAD_binding_9"/>
    <property type="match status" value="1"/>
</dbReference>
<evidence type="ECO:0000313" key="4">
    <source>
        <dbReference type="EMBL" id="MBB2148175.1"/>
    </source>
</evidence>
<evidence type="ECO:0000259" key="2">
    <source>
        <dbReference type="Pfam" id="PF04954"/>
    </source>
</evidence>
<gene>
    <name evidence="4" type="ORF">GM920_04550</name>
</gene>
<keyword evidence="5" id="KW-1185">Reference proteome</keyword>
<dbReference type="Proteomes" id="UP000636110">
    <property type="component" value="Unassembled WGS sequence"/>
</dbReference>
<dbReference type="PANTHER" id="PTHR30157">
    <property type="entry name" value="FERRIC REDUCTASE, NADPH-DEPENDENT"/>
    <property type="match status" value="1"/>
</dbReference>
<feature type="domain" description="SIP-like Rossmann fold" evidence="2">
    <location>
        <begin position="164"/>
        <end position="282"/>
    </location>
</feature>
<feature type="domain" description="Siderophore-interacting FAD-binding" evidence="3">
    <location>
        <begin position="44"/>
        <end position="152"/>
    </location>
</feature>
<dbReference type="CDD" id="cd06193">
    <property type="entry name" value="siderophore_interacting"/>
    <property type="match status" value="1"/>
</dbReference>
<dbReference type="Pfam" id="PF04954">
    <property type="entry name" value="SIP"/>
    <property type="match status" value="1"/>
</dbReference>